<organism evidence="3 4">
    <name type="scientific">Oceanobacillus halophilus</name>
    <dbReference type="NCBI Taxonomy" id="930130"/>
    <lineage>
        <taxon>Bacteria</taxon>
        <taxon>Bacillati</taxon>
        <taxon>Bacillota</taxon>
        <taxon>Bacilli</taxon>
        <taxon>Bacillales</taxon>
        <taxon>Bacillaceae</taxon>
        <taxon>Oceanobacillus</taxon>
    </lineage>
</organism>
<reference evidence="3 4" key="1">
    <citation type="journal article" date="2016" name="Int. J. Syst. Evol. Microbiol.">
        <title>Oceanobacillus halophilus sp. nov., a novel moderately halophilic bacterium from a hypersaline lake.</title>
        <authorList>
            <person name="Amoozegar M.A."/>
            <person name="Bagheri M."/>
            <person name="Makhdoumi A."/>
            <person name="Nikou M.M."/>
            <person name="Fazeli S.A.S."/>
            <person name="Schumann P."/>
            <person name="Sproer C."/>
            <person name="Sanchez-Porro C."/>
            <person name="Ventosa A."/>
        </authorList>
    </citation>
    <scope>NUCLEOTIDE SEQUENCE [LARGE SCALE GENOMIC DNA]</scope>
    <source>
        <strain evidence="3 4">DSM 23996</strain>
    </source>
</reference>
<keyword evidence="1" id="KW-0732">Signal</keyword>
<evidence type="ECO:0000256" key="1">
    <source>
        <dbReference type="SAM" id="SignalP"/>
    </source>
</evidence>
<evidence type="ECO:0000313" key="4">
    <source>
        <dbReference type="Proteomes" id="UP000269301"/>
    </source>
</evidence>
<evidence type="ECO:0000259" key="2">
    <source>
        <dbReference type="Pfam" id="PF13026"/>
    </source>
</evidence>
<dbReference type="EMBL" id="RBZP01000001">
    <property type="protein sequence ID" value="RKQ37262.1"/>
    <property type="molecule type" value="Genomic_DNA"/>
</dbReference>
<accession>A0A495ABH9</accession>
<dbReference type="Proteomes" id="UP000269301">
    <property type="component" value="Unassembled WGS sequence"/>
</dbReference>
<name>A0A495ABH9_9BACI</name>
<sequence length="138" mass="16167">MVKNVLWFLTIATAFFLLSGCADGEDKEEEFQESAEEKANVIFAEEFIMFISEDRYERATEYLDESVKEEYPASELENIWSSFEERLGSFVNQNYESMEKDNDQDVITIIGEFEDGEIKFQIAVNQNEKISQFTYENE</sequence>
<proteinExistence type="predicted"/>
<dbReference type="InterPro" id="IPR024981">
    <property type="entry name" value="DUF3887"/>
</dbReference>
<feature type="signal peptide" evidence="1">
    <location>
        <begin position="1"/>
        <end position="24"/>
    </location>
</feature>
<keyword evidence="4" id="KW-1185">Reference proteome</keyword>
<dbReference type="RefSeq" id="WP_121202344.1">
    <property type="nucleotide sequence ID" value="NZ_RBZP01000001.1"/>
</dbReference>
<dbReference type="Gene3D" id="3.10.450.590">
    <property type="match status" value="1"/>
</dbReference>
<dbReference type="Pfam" id="PF13026">
    <property type="entry name" value="DUF3887"/>
    <property type="match status" value="1"/>
</dbReference>
<dbReference type="PROSITE" id="PS51257">
    <property type="entry name" value="PROKAR_LIPOPROTEIN"/>
    <property type="match status" value="1"/>
</dbReference>
<comment type="caution">
    <text evidence="3">The sequence shown here is derived from an EMBL/GenBank/DDBJ whole genome shotgun (WGS) entry which is preliminary data.</text>
</comment>
<evidence type="ECO:0000313" key="3">
    <source>
        <dbReference type="EMBL" id="RKQ37262.1"/>
    </source>
</evidence>
<protein>
    <submittedName>
        <fullName evidence="3">DUF3887 domain-containing protein</fullName>
    </submittedName>
</protein>
<dbReference type="AlphaFoldDB" id="A0A495ABH9"/>
<gene>
    <name evidence="3" type="ORF">D8M06_00195</name>
</gene>
<feature type="domain" description="DUF3887" evidence="2">
    <location>
        <begin position="44"/>
        <end position="133"/>
    </location>
</feature>
<feature type="chain" id="PRO_5019844662" evidence="1">
    <location>
        <begin position="25"/>
        <end position="138"/>
    </location>
</feature>
<dbReference type="OrthoDB" id="2721765at2"/>